<dbReference type="GO" id="GO:0016272">
    <property type="term" value="C:prefoldin complex"/>
    <property type="evidence" value="ECO:0007669"/>
    <property type="project" value="InterPro"/>
</dbReference>
<dbReference type="SUPFAM" id="SSF46579">
    <property type="entry name" value="Prefoldin"/>
    <property type="match status" value="1"/>
</dbReference>
<keyword evidence="6" id="KW-0143">Chaperone</keyword>
<protein>
    <recommendedName>
        <fullName evidence="4">p53 and DNA damage-regulated protein 1</fullName>
    </recommendedName>
</protein>
<evidence type="ECO:0000256" key="2">
    <source>
        <dbReference type="ARBA" id="ARBA00004496"/>
    </source>
</evidence>
<dbReference type="GO" id="GO:0006457">
    <property type="term" value="P:protein folding"/>
    <property type="evidence" value="ECO:0007669"/>
    <property type="project" value="InterPro"/>
</dbReference>
<dbReference type="InterPro" id="IPR002777">
    <property type="entry name" value="PFD_beta-like"/>
</dbReference>
<keyword evidence="5" id="KW-0963">Cytoplasm</keyword>
<dbReference type="Proteomes" id="UP000597762">
    <property type="component" value="Unassembled WGS sequence"/>
</dbReference>
<proteinExistence type="inferred from homology"/>
<dbReference type="Gene3D" id="1.10.287.370">
    <property type="match status" value="1"/>
</dbReference>
<dbReference type="GO" id="GO:0051082">
    <property type="term" value="F:unfolded protein binding"/>
    <property type="evidence" value="ECO:0007669"/>
    <property type="project" value="InterPro"/>
</dbReference>
<evidence type="ECO:0000256" key="6">
    <source>
        <dbReference type="ARBA" id="ARBA00023186"/>
    </source>
</evidence>
<organism evidence="9 10">
    <name type="scientific">Acanthosepion pharaonis</name>
    <name type="common">Pharaoh cuttlefish</name>
    <name type="synonym">Sepia pharaonis</name>
    <dbReference type="NCBI Taxonomy" id="158019"/>
    <lineage>
        <taxon>Eukaryota</taxon>
        <taxon>Metazoa</taxon>
        <taxon>Spiralia</taxon>
        <taxon>Lophotrochozoa</taxon>
        <taxon>Mollusca</taxon>
        <taxon>Cephalopoda</taxon>
        <taxon>Coleoidea</taxon>
        <taxon>Decapodiformes</taxon>
        <taxon>Sepiida</taxon>
        <taxon>Sepiina</taxon>
        <taxon>Sepiidae</taxon>
        <taxon>Acanthosepion</taxon>
    </lineage>
</organism>
<dbReference type="AlphaFoldDB" id="A0A812E041"/>
<evidence type="ECO:0000313" key="10">
    <source>
        <dbReference type="Proteomes" id="UP000597762"/>
    </source>
</evidence>
<evidence type="ECO:0000256" key="3">
    <source>
        <dbReference type="ARBA" id="ARBA00008045"/>
    </source>
</evidence>
<comment type="subcellular location">
    <subcellularLocation>
        <location evidence="2">Cytoplasm</location>
    </subcellularLocation>
</comment>
<evidence type="ECO:0000313" key="9">
    <source>
        <dbReference type="EMBL" id="CAE1314806.1"/>
    </source>
</evidence>
<dbReference type="OrthoDB" id="20282at2759"/>
<sequence>MRLRSTVDHWISDLTEIEETAEKILTDKQQIVDLDKKRQQTREAIRVLNKDKVNNKCWVCIGNMFLKLPKKSTKNLLENDFNQLDREINSIRNDLKPKMNKLRDLENKDDLKGFNLEPLTKDEIRAIENLL</sequence>
<dbReference type="EMBL" id="CAHIKZ030004736">
    <property type="protein sequence ID" value="CAE1314806.1"/>
    <property type="molecule type" value="Genomic_DNA"/>
</dbReference>
<dbReference type="InterPro" id="IPR030482">
    <property type="entry name" value="PDRG1"/>
</dbReference>
<evidence type="ECO:0000256" key="7">
    <source>
        <dbReference type="ARBA" id="ARBA00026022"/>
    </source>
</evidence>
<dbReference type="Pfam" id="PF01920">
    <property type="entry name" value="Prefoldin_2"/>
    <property type="match status" value="1"/>
</dbReference>
<dbReference type="PANTHER" id="PTHR21162">
    <property type="entry name" value="P53 AND DNA DAMAGE-REGULATED PROTEIN"/>
    <property type="match status" value="1"/>
</dbReference>
<comment type="function">
    <text evidence="1">May play a role in chaperone-mediated protein folding.</text>
</comment>
<reference evidence="9" key="1">
    <citation type="submission" date="2021-01" db="EMBL/GenBank/DDBJ databases">
        <authorList>
            <person name="Li R."/>
            <person name="Bekaert M."/>
        </authorList>
    </citation>
    <scope>NUCLEOTIDE SEQUENCE</scope>
    <source>
        <strain evidence="9">Farmed</strain>
    </source>
</reference>
<comment type="similarity">
    <text evidence="3">Belongs to the prefoldin subunit beta family.</text>
</comment>
<gene>
    <name evidence="9" type="ORF">SPHA_65807</name>
</gene>
<dbReference type="CDD" id="cd22860">
    <property type="entry name" value="PDRG1"/>
    <property type="match status" value="1"/>
</dbReference>
<dbReference type="PANTHER" id="PTHR21162:SF0">
    <property type="entry name" value="P53 AND DNA DAMAGE-REGULATED PROTEIN 1"/>
    <property type="match status" value="1"/>
</dbReference>
<keyword evidence="8" id="KW-0175">Coiled coil</keyword>
<keyword evidence="10" id="KW-1185">Reference proteome</keyword>
<comment type="subunit">
    <text evidence="7">Component of the PAQosome complex which is responsible for the biogenesis of several protein complexes and which consists of R2TP complex members RUVBL1, RUVBL2, RPAP3 and PIH1D1, URI complex members PFDN2, PFDN6, PDRG1, UXT and URI1 as well as ASDURF, POLR2E and DNAAF10/WDR92.</text>
</comment>
<name>A0A812E041_ACAPH</name>
<accession>A0A812E041</accession>
<comment type="caution">
    <text evidence="9">The sequence shown here is derived from an EMBL/GenBank/DDBJ whole genome shotgun (WGS) entry which is preliminary data.</text>
</comment>
<feature type="coiled-coil region" evidence="8">
    <location>
        <begin position="31"/>
        <end position="108"/>
    </location>
</feature>
<evidence type="ECO:0000256" key="8">
    <source>
        <dbReference type="SAM" id="Coils"/>
    </source>
</evidence>
<evidence type="ECO:0000256" key="1">
    <source>
        <dbReference type="ARBA" id="ARBA00003581"/>
    </source>
</evidence>
<evidence type="ECO:0000256" key="4">
    <source>
        <dbReference type="ARBA" id="ARBA00016313"/>
    </source>
</evidence>
<evidence type="ECO:0000256" key="5">
    <source>
        <dbReference type="ARBA" id="ARBA00022490"/>
    </source>
</evidence>
<dbReference type="InterPro" id="IPR009053">
    <property type="entry name" value="Prefoldin"/>
</dbReference>
<dbReference type="GO" id="GO:0005737">
    <property type="term" value="C:cytoplasm"/>
    <property type="evidence" value="ECO:0007669"/>
    <property type="project" value="UniProtKB-SubCell"/>
</dbReference>